<keyword evidence="1" id="KW-0472">Membrane</keyword>
<organism evidence="3 4">
    <name type="scientific">Dokdonia ponticola</name>
    <dbReference type="NCBI Taxonomy" id="2041041"/>
    <lineage>
        <taxon>Bacteria</taxon>
        <taxon>Pseudomonadati</taxon>
        <taxon>Bacteroidota</taxon>
        <taxon>Flavobacteriia</taxon>
        <taxon>Flavobacteriales</taxon>
        <taxon>Flavobacteriaceae</taxon>
        <taxon>Dokdonia</taxon>
    </lineage>
</organism>
<dbReference type="RefSeq" id="WP_379977291.1">
    <property type="nucleotide sequence ID" value="NZ_JBHSFV010000002.1"/>
</dbReference>
<dbReference type="InterPro" id="IPR058207">
    <property type="entry name" value="PID_CTERM"/>
</dbReference>
<dbReference type="Proteomes" id="UP001596043">
    <property type="component" value="Unassembled WGS sequence"/>
</dbReference>
<proteinExistence type="predicted"/>
<keyword evidence="2" id="KW-0732">Signal</keyword>
<evidence type="ECO:0000256" key="1">
    <source>
        <dbReference type="SAM" id="Phobius"/>
    </source>
</evidence>
<reference evidence="4" key="1">
    <citation type="journal article" date="2019" name="Int. J. Syst. Evol. Microbiol.">
        <title>The Global Catalogue of Microorganisms (GCM) 10K type strain sequencing project: providing services to taxonomists for standard genome sequencing and annotation.</title>
        <authorList>
            <consortium name="The Broad Institute Genomics Platform"/>
            <consortium name="The Broad Institute Genome Sequencing Center for Infectious Disease"/>
            <person name="Wu L."/>
            <person name="Ma J."/>
        </authorList>
    </citation>
    <scope>NUCLEOTIDE SEQUENCE [LARGE SCALE GENOMIC DNA]</scope>
    <source>
        <strain evidence="4">YJ-61-S</strain>
    </source>
</reference>
<dbReference type="EMBL" id="JBHSFV010000002">
    <property type="protein sequence ID" value="MFC4633103.1"/>
    <property type="molecule type" value="Genomic_DNA"/>
</dbReference>
<comment type="caution">
    <text evidence="3">The sequence shown here is derived from an EMBL/GenBank/DDBJ whole genome shotgun (WGS) entry which is preliminary data.</text>
</comment>
<dbReference type="NCBIfam" id="NF046080">
    <property type="entry name" value="PID_CTERM"/>
    <property type="match status" value="1"/>
</dbReference>
<protein>
    <submittedName>
        <fullName evidence="3">PID-CTERM protein-sorting domain-containing protein</fullName>
    </submittedName>
</protein>
<gene>
    <name evidence="3" type="ORF">ACFO3O_04250</name>
</gene>
<feature type="transmembrane region" description="Helical" evidence="1">
    <location>
        <begin position="43"/>
        <end position="60"/>
    </location>
</feature>
<keyword evidence="1" id="KW-0812">Transmembrane</keyword>
<feature type="signal peptide" evidence="2">
    <location>
        <begin position="1"/>
        <end position="27"/>
    </location>
</feature>
<evidence type="ECO:0000313" key="4">
    <source>
        <dbReference type="Proteomes" id="UP001596043"/>
    </source>
</evidence>
<evidence type="ECO:0000313" key="3">
    <source>
        <dbReference type="EMBL" id="MFC4633103.1"/>
    </source>
</evidence>
<feature type="chain" id="PRO_5045849419" evidence="2">
    <location>
        <begin position="28"/>
        <end position="68"/>
    </location>
</feature>
<evidence type="ECO:0000256" key="2">
    <source>
        <dbReference type="SAM" id="SignalP"/>
    </source>
</evidence>
<accession>A0ABV9HTB5</accession>
<keyword evidence="1" id="KW-1133">Transmembrane helix</keyword>
<keyword evidence="4" id="KW-1185">Reference proteome</keyword>
<name>A0ABV9HTB5_9FLAO</name>
<sequence length="68" mass="7502">MKNKYSIKYLCFLVFLISTFSITTANAQITFPDDVDDETPAAPIDGFVGLGIAAGIYFGVRKRAKHKD</sequence>